<dbReference type="AlphaFoldDB" id="A0A392UG03"/>
<feature type="non-terminal residue" evidence="1">
    <location>
        <position position="30"/>
    </location>
</feature>
<dbReference type="EMBL" id="LXQA010815826">
    <property type="protein sequence ID" value="MCI72342.1"/>
    <property type="molecule type" value="Genomic_DNA"/>
</dbReference>
<accession>A0A392UG03</accession>
<evidence type="ECO:0000313" key="2">
    <source>
        <dbReference type="Proteomes" id="UP000265520"/>
    </source>
</evidence>
<sequence>MLVETIGLWYRILVARYGEEAGMPREGVGA</sequence>
<organism evidence="1 2">
    <name type="scientific">Trifolium medium</name>
    <dbReference type="NCBI Taxonomy" id="97028"/>
    <lineage>
        <taxon>Eukaryota</taxon>
        <taxon>Viridiplantae</taxon>
        <taxon>Streptophyta</taxon>
        <taxon>Embryophyta</taxon>
        <taxon>Tracheophyta</taxon>
        <taxon>Spermatophyta</taxon>
        <taxon>Magnoliopsida</taxon>
        <taxon>eudicotyledons</taxon>
        <taxon>Gunneridae</taxon>
        <taxon>Pentapetalae</taxon>
        <taxon>rosids</taxon>
        <taxon>fabids</taxon>
        <taxon>Fabales</taxon>
        <taxon>Fabaceae</taxon>
        <taxon>Papilionoideae</taxon>
        <taxon>50 kb inversion clade</taxon>
        <taxon>NPAAA clade</taxon>
        <taxon>Hologalegina</taxon>
        <taxon>IRL clade</taxon>
        <taxon>Trifolieae</taxon>
        <taxon>Trifolium</taxon>
    </lineage>
</organism>
<reference evidence="1 2" key="1">
    <citation type="journal article" date="2018" name="Front. Plant Sci.">
        <title>Red Clover (Trifolium pratense) and Zigzag Clover (T. medium) - A Picture of Genomic Similarities and Differences.</title>
        <authorList>
            <person name="Dluhosova J."/>
            <person name="Istvanek J."/>
            <person name="Nedelnik J."/>
            <person name="Repkova J."/>
        </authorList>
    </citation>
    <scope>NUCLEOTIDE SEQUENCE [LARGE SCALE GENOMIC DNA]</scope>
    <source>
        <strain evidence="2">cv. 10/8</strain>
        <tissue evidence="1">Leaf</tissue>
    </source>
</reference>
<evidence type="ECO:0000313" key="1">
    <source>
        <dbReference type="EMBL" id="MCI72342.1"/>
    </source>
</evidence>
<comment type="caution">
    <text evidence="1">The sequence shown here is derived from an EMBL/GenBank/DDBJ whole genome shotgun (WGS) entry which is preliminary data.</text>
</comment>
<dbReference type="Proteomes" id="UP000265520">
    <property type="component" value="Unassembled WGS sequence"/>
</dbReference>
<protein>
    <submittedName>
        <fullName evidence="1">Uncharacterized protein</fullName>
    </submittedName>
</protein>
<proteinExistence type="predicted"/>
<name>A0A392UG03_9FABA</name>
<keyword evidence="2" id="KW-1185">Reference proteome</keyword>